<accession>A0AAN7VGX9</accession>
<protein>
    <submittedName>
        <fullName evidence="2">Uncharacterized protein</fullName>
    </submittedName>
</protein>
<sequence length="266" mass="30594">MEWFYESDVEFEDREKDYILPDEELEDSEAMTKNGEKSDTNDCTHDERDLLDIVQEVPAAPKVEDAQLLASATGKQRPAFHCDKCTLEKLQVGELFKIITTLQSEISELKLKLQSPQLDNISPGVTEELINEITERQRRASNVIIFNVKESDDDTNVINEIVNTVGGIDTTKLRFFRLGKPTQNKNRPVKILFNGELDAKNVLRNKPKILNKFRDYRIASDQTPSQRNYINELRRTLLSRQEKGETNITIKYIHGIPKIVSTDQKN</sequence>
<evidence type="ECO:0000313" key="3">
    <source>
        <dbReference type="Proteomes" id="UP001329430"/>
    </source>
</evidence>
<proteinExistence type="predicted"/>
<dbReference type="PANTHER" id="PTHR37445:SF3">
    <property type="entry name" value="ZINC FINGER PHD-TYPE DOMAIN-CONTAINING PROTEIN"/>
    <property type="match status" value="1"/>
</dbReference>
<feature type="compositionally biased region" description="Acidic residues" evidence="1">
    <location>
        <begin position="20"/>
        <end position="29"/>
    </location>
</feature>
<dbReference type="AlphaFoldDB" id="A0AAN7VGX9"/>
<comment type="caution">
    <text evidence="2">The sequence shown here is derived from an EMBL/GenBank/DDBJ whole genome shotgun (WGS) entry which is preliminary data.</text>
</comment>
<dbReference type="EMBL" id="JAVRBK010000004">
    <property type="protein sequence ID" value="KAK5644971.1"/>
    <property type="molecule type" value="Genomic_DNA"/>
</dbReference>
<dbReference type="Proteomes" id="UP001329430">
    <property type="component" value="Chromosome 4"/>
</dbReference>
<evidence type="ECO:0000256" key="1">
    <source>
        <dbReference type="SAM" id="MobiDB-lite"/>
    </source>
</evidence>
<feature type="compositionally biased region" description="Basic and acidic residues" evidence="1">
    <location>
        <begin position="34"/>
        <end position="43"/>
    </location>
</feature>
<name>A0AAN7VGX9_9COLE</name>
<gene>
    <name evidence="2" type="ORF">RI129_006271</name>
</gene>
<feature type="region of interest" description="Disordered" evidence="1">
    <location>
        <begin position="20"/>
        <end position="43"/>
    </location>
</feature>
<keyword evidence="3" id="KW-1185">Reference proteome</keyword>
<organism evidence="2 3">
    <name type="scientific">Pyrocoelia pectoralis</name>
    <dbReference type="NCBI Taxonomy" id="417401"/>
    <lineage>
        <taxon>Eukaryota</taxon>
        <taxon>Metazoa</taxon>
        <taxon>Ecdysozoa</taxon>
        <taxon>Arthropoda</taxon>
        <taxon>Hexapoda</taxon>
        <taxon>Insecta</taxon>
        <taxon>Pterygota</taxon>
        <taxon>Neoptera</taxon>
        <taxon>Endopterygota</taxon>
        <taxon>Coleoptera</taxon>
        <taxon>Polyphaga</taxon>
        <taxon>Elateriformia</taxon>
        <taxon>Elateroidea</taxon>
        <taxon>Lampyridae</taxon>
        <taxon>Lampyrinae</taxon>
        <taxon>Pyrocoelia</taxon>
    </lineage>
</organism>
<evidence type="ECO:0000313" key="2">
    <source>
        <dbReference type="EMBL" id="KAK5644971.1"/>
    </source>
</evidence>
<dbReference type="PANTHER" id="PTHR37445">
    <property type="entry name" value="PROTEIN CBG24663"/>
    <property type="match status" value="1"/>
</dbReference>
<reference evidence="2 3" key="1">
    <citation type="journal article" date="2024" name="Insects">
        <title>An Improved Chromosome-Level Genome Assembly of the Firefly Pyrocoelia pectoralis.</title>
        <authorList>
            <person name="Fu X."/>
            <person name="Meyer-Rochow V.B."/>
            <person name="Ballantyne L."/>
            <person name="Zhu X."/>
        </authorList>
    </citation>
    <scope>NUCLEOTIDE SEQUENCE [LARGE SCALE GENOMIC DNA]</scope>
    <source>
        <strain evidence="2">XCY_ONT2</strain>
    </source>
</reference>